<evidence type="ECO:0000256" key="1">
    <source>
        <dbReference type="SAM" id="SignalP"/>
    </source>
</evidence>
<name>A0AB39NCW4_9ACTN</name>
<sequence>MNLSSRAALLALAAAAAVGTSAAPAAAGGIGAIGLPAHDNYCANVGQQSQADRTHEGVAPLGANLVQAPLLIQRNRCANTDYGTGLGGPLGA</sequence>
<dbReference type="EMBL" id="CP163432">
    <property type="protein sequence ID" value="XDQ15837.1"/>
    <property type="molecule type" value="Genomic_DNA"/>
</dbReference>
<dbReference type="PROSITE" id="PS51318">
    <property type="entry name" value="TAT"/>
    <property type="match status" value="1"/>
</dbReference>
<feature type="chain" id="PRO_5044287906" description="Chaplin domain-containing protein" evidence="1">
    <location>
        <begin position="23"/>
        <end position="92"/>
    </location>
</feature>
<keyword evidence="1" id="KW-0732">Signal</keyword>
<proteinExistence type="predicted"/>
<organism evidence="2">
    <name type="scientific">Streptomyces sp. R11</name>
    <dbReference type="NCBI Taxonomy" id="3238625"/>
    <lineage>
        <taxon>Bacteria</taxon>
        <taxon>Bacillati</taxon>
        <taxon>Actinomycetota</taxon>
        <taxon>Actinomycetes</taxon>
        <taxon>Kitasatosporales</taxon>
        <taxon>Streptomycetaceae</taxon>
        <taxon>Streptomyces</taxon>
    </lineage>
</organism>
<dbReference type="AlphaFoldDB" id="A0AB39NCW4"/>
<evidence type="ECO:0000313" key="2">
    <source>
        <dbReference type="EMBL" id="XDQ15837.1"/>
    </source>
</evidence>
<reference evidence="2" key="1">
    <citation type="submission" date="2024-07" db="EMBL/GenBank/DDBJ databases">
        <authorList>
            <person name="Yu S.T."/>
        </authorList>
    </citation>
    <scope>NUCLEOTIDE SEQUENCE</scope>
    <source>
        <strain evidence="2">R11</strain>
    </source>
</reference>
<gene>
    <name evidence="2" type="ORF">AB5J55_42660</name>
</gene>
<protein>
    <recommendedName>
        <fullName evidence="3">Chaplin domain-containing protein</fullName>
    </recommendedName>
</protein>
<accession>A0AB39NCW4</accession>
<dbReference type="RefSeq" id="WP_369275765.1">
    <property type="nucleotide sequence ID" value="NZ_CP163432.1"/>
</dbReference>
<feature type="signal peptide" evidence="1">
    <location>
        <begin position="1"/>
        <end position="22"/>
    </location>
</feature>
<evidence type="ECO:0008006" key="3">
    <source>
        <dbReference type="Google" id="ProtNLM"/>
    </source>
</evidence>
<dbReference type="InterPro" id="IPR006311">
    <property type="entry name" value="TAT_signal"/>
</dbReference>